<feature type="transmembrane region" description="Helical" evidence="1">
    <location>
        <begin position="6"/>
        <end position="27"/>
    </location>
</feature>
<comment type="caution">
    <text evidence="2">The sequence shown here is derived from an EMBL/GenBank/DDBJ whole genome shotgun (WGS) entry which is preliminary data.</text>
</comment>
<dbReference type="Pfam" id="PF14019">
    <property type="entry name" value="DUF4235"/>
    <property type="match status" value="1"/>
</dbReference>
<organism evidence="2 3">
    <name type="scientific">Streptomyces tsukubensis</name>
    <dbReference type="NCBI Taxonomy" id="83656"/>
    <lineage>
        <taxon>Bacteria</taxon>
        <taxon>Bacillati</taxon>
        <taxon>Actinomycetota</taxon>
        <taxon>Actinomycetes</taxon>
        <taxon>Kitasatosporales</taxon>
        <taxon>Streptomycetaceae</taxon>
        <taxon>Streptomyces</taxon>
    </lineage>
</organism>
<dbReference type="EMBL" id="MVFC01000026">
    <property type="protein sequence ID" value="OON74740.1"/>
    <property type="molecule type" value="Genomic_DNA"/>
</dbReference>
<keyword evidence="3" id="KW-1185">Reference proteome</keyword>
<keyword evidence="1" id="KW-1133">Transmembrane helix</keyword>
<dbReference type="InterPro" id="IPR025329">
    <property type="entry name" value="DUF4235"/>
</dbReference>
<dbReference type="OrthoDB" id="5244650at2"/>
<evidence type="ECO:0008006" key="4">
    <source>
        <dbReference type="Google" id="ProtNLM"/>
    </source>
</evidence>
<reference evidence="2 3" key="1">
    <citation type="submission" date="2017-02" db="EMBL/GenBank/DDBJ databases">
        <title>Draft Genome Sequence of Streptomyces tsukubaensis F601, a Producer of the immunosuppressant tacrolimus FK506.</title>
        <authorList>
            <person name="Zong G."/>
            <person name="Zhong C."/>
            <person name="Fu J."/>
            <person name="Qin R."/>
            <person name="Cao G."/>
        </authorList>
    </citation>
    <scope>NUCLEOTIDE SEQUENCE [LARGE SCALE GENOMIC DNA]</scope>
    <source>
        <strain evidence="2 3">F601</strain>
    </source>
</reference>
<name>A0A1V4A382_9ACTN</name>
<dbReference type="Proteomes" id="UP000190539">
    <property type="component" value="Unassembled WGS sequence"/>
</dbReference>
<keyword evidence="1" id="KW-0472">Membrane</keyword>
<dbReference type="RefSeq" id="WP_077971412.1">
    <property type="nucleotide sequence ID" value="NZ_CP045178.1"/>
</dbReference>
<protein>
    <recommendedName>
        <fullName evidence="4">DUF4235 domain-containing protein</fullName>
    </recommendedName>
</protein>
<gene>
    <name evidence="2" type="ORF">B1H18_24900</name>
</gene>
<proteinExistence type="predicted"/>
<dbReference type="STRING" id="83656.B1H18_24900"/>
<evidence type="ECO:0000313" key="3">
    <source>
        <dbReference type="Proteomes" id="UP000190539"/>
    </source>
</evidence>
<evidence type="ECO:0000313" key="2">
    <source>
        <dbReference type="EMBL" id="OON74740.1"/>
    </source>
</evidence>
<keyword evidence="1" id="KW-0812">Transmembrane</keyword>
<dbReference type="AlphaFoldDB" id="A0A1V4A382"/>
<sequence length="88" mass="9252">MNRAQVLYKPVGLATGMLGGMLATAVFKRTWKAVTGEGDAPDAMDKDRSWGEILATAAVQGAIFSTVKAAVDRGGAVTVRRLTGTWPD</sequence>
<evidence type="ECO:0000256" key="1">
    <source>
        <dbReference type="SAM" id="Phobius"/>
    </source>
</evidence>
<accession>A0A1V4A382</accession>